<feature type="region of interest" description="Disordered" evidence="1">
    <location>
        <begin position="384"/>
        <end position="416"/>
    </location>
</feature>
<dbReference type="Proteomes" id="UP000093000">
    <property type="component" value="Unassembled WGS sequence"/>
</dbReference>
<dbReference type="InterPro" id="IPR028012">
    <property type="entry name" value="Rua1_C"/>
</dbReference>
<dbReference type="EMBL" id="LUGH01000207">
    <property type="protein sequence ID" value="OBZ87647.1"/>
    <property type="molecule type" value="Genomic_DNA"/>
</dbReference>
<evidence type="ECO:0000256" key="1">
    <source>
        <dbReference type="SAM" id="MobiDB-lite"/>
    </source>
</evidence>
<feature type="region of interest" description="Disordered" evidence="1">
    <location>
        <begin position="312"/>
        <end position="346"/>
    </location>
</feature>
<organism evidence="3 4">
    <name type="scientific">Choanephora cucurbitarum</name>
    <dbReference type="NCBI Taxonomy" id="101091"/>
    <lineage>
        <taxon>Eukaryota</taxon>
        <taxon>Fungi</taxon>
        <taxon>Fungi incertae sedis</taxon>
        <taxon>Mucoromycota</taxon>
        <taxon>Mucoromycotina</taxon>
        <taxon>Mucoromycetes</taxon>
        <taxon>Mucorales</taxon>
        <taxon>Mucorineae</taxon>
        <taxon>Choanephoraceae</taxon>
        <taxon>Choanephoroideae</taxon>
        <taxon>Choanephora</taxon>
    </lineage>
</organism>
<accession>A0A1C7NEZ2</accession>
<dbReference type="STRING" id="101091.A0A1C7NEZ2"/>
<proteinExistence type="predicted"/>
<dbReference type="Pfam" id="PF14616">
    <property type="entry name" value="Rua1_C"/>
    <property type="match status" value="1"/>
</dbReference>
<dbReference type="InParanoid" id="A0A1C7NEZ2"/>
<evidence type="ECO:0000313" key="3">
    <source>
        <dbReference type="EMBL" id="OBZ87647.1"/>
    </source>
</evidence>
<feature type="compositionally biased region" description="Polar residues" evidence="1">
    <location>
        <begin position="312"/>
        <end position="323"/>
    </location>
</feature>
<feature type="compositionally biased region" description="Basic residues" evidence="1">
    <location>
        <begin position="386"/>
        <end position="396"/>
    </location>
</feature>
<evidence type="ECO:0000259" key="2">
    <source>
        <dbReference type="Pfam" id="PF14616"/>
    </source>
</evidence>
<comment type="caution">
    <text evidence="3">The sequence shown here is derived from an EMBL/GenBank/DDBJ whole genome shotgun (WGS) entry which is preliminary data.</text>
</comment>
<dbReference type="OrthoDB" id="5595379at2759"/>
<sequence length="574" mass="64469">MSSFTTLPIQSNYDKYQASDVFNSSFIPAEVCFDQGQKLYTDLNVLPQSKNEFSYIQHTGTTSSPQSAVTSENISSHWAKQELNECNQDINFLFDYSDLTSVSNNNESTASISTINTGILDNKNSIALGPDSASSPSSSTATDDNLVFYNHQQTNSARCFSFVDSDIEALDQIGINRFPQKHVHPLSPHNEHENTQKTFFIDEQNTCMSDSNSFLAPNTNTSMPTHCTSDYLFAWQHTNQSSQQPSSFNSYNQSVHYNVPFVSTKLPNESALASYAEKSSRKRSVVDEMLQDTTCMSSISSSFSEPIPTLTTTQHWMQPQGIQSSLSSPRKRTKSSRNSNSFSCAKSPALATTSNNSYNYTTHSSVHAYTTTSNDNTMCADSLMKSHTKRPNKSVAHRISPTPTPEAENSASSNATPASQYMLPNSHFLSDVYSLAMPRRQKLRYEGDYYTPKWVRFTGHLKEGYCDSCHPGKWLQLKNSAYWYHKQFYHGISSVSGKPFMKPVEQRMGKGDMIEGLCHQCHRFVPACNGKKKNNYMLWYRHAHKCHLYDKPKAITSQKTVMDSSSFSQEVISS</sequence>
<dbReference type="AlphaFoldDB" id="A0A1C7NEZ2"/>
<name>A0A1C7NEZ2_9FUNG</name>
<evidence type="ECO:0000313" key="4">
    <source>
        <dbReference type="Proteomes" id="UP000093000"/>
    </source>
</evidence>
<gene>
    <name evidence="3" type="primary">meu26</name>
    <name evidence="3" type="ORF">A0J61_04299</name>
</gene>
<protein>
    <submittedName>
        <fullName evidence="3">Meiotic expression up-regulated protein 26</fullName>
    </submittedName>
</protein>
<feature type="domain" description="Transcription regulator Rua1 C-terminal" evidence="2">
    <location>
        <begin position="448"/>
        <end position="547"/>
    </location>
</feature>
<feature type="compositionally biased region" description="Low complexity" evidence="1">
    <location>
        <begin position="336"/>
        <end position="346"/>
    </location>
</feature>
<keyword evidence="4" id="KW-1185">Reference proteome</keyword>
<dbReference type="PANTHER" id="PTHR28125:SF3">
    <property type="entry name" value="TRANSCRIPTION REGULATOR RUA1 C-TERMINAL DOMAIN-CONTAINING PROTEIN"/>
    <property type="match status" value="1"/>
</dbReference>
<reference evidence="3 4" key="1">
    <citation type="submission" date="2016-03" db="EMBL/GenBank/DDBJ databases">
        <title>Choanephora cucurbitarum.</title>
        <authorList>
            <person name="Min B."/>
            <person name="Park H."/>
            <person name="Park J.-H."/>
            <person name="Shin H.-D."/>
            <person name="Choi I.-G."/>
        </authorList>
    </citation>
    <scope>NUCLEOTIDE SEQUENCE [LARGE SCALE GENOMIC DNA]</scope>
    <source>
        <strain evidence="3 4">KUS-F28377</strain>
    </source>
</reference>
<feature type="compositionally biased region" description="Polar residues" evidence="1">
    <location>
        <begin position="407"/>
        <end position="416"/>
    </location>
</feature>
<dbReference type="PANTHER" id="PTHR28125">
    <property type="entry name" value="MEIOTIC EXPRESSION UP-REGULATED PROTEIN 26"/>
    <property type="match status" value="1"/>
</dbReference>